<evidence type="ECO:0000313" key="2">
    <source>
        <dbReference type="Proteomes" id="UP000026915"/>
    </source>
</evidence>
<protein>
    <submittedName>
        <fullName evidence="1">Uncharacterized protein</fullName>
    </submittedName>
</protein>
<evidence type="ECO:0000313" key="1">
    <source>
        <dbReference type="EMBL" id="EOY16475.1"/>
    </source>
</evidence>
<accession>A0A061FGK3</accession>
<gene>
    <name evidence="1" type="ORF">TCM_035243</name>
</gene>
<name>A0A061FGK3_THECC</name>
<dbReference type="Gramene" id="EOY16475">
    <property type="protein sequence ID" value="EOY16475"/>
    <property type="gene ID" value="TCM_035243"/>
</dbReference>
<dbReference type="OMA" id="FHACCHS"/>
<dbReference type="InParanoid" id="A0A061FGK3"/>
<dbReference type="Proteomes" id="UP000026915">
    <property type="component" value="Chromosome 8"/>
</dbReference>
<keyword evidence="2" id="KW-1185">Reference proteome</keyword>
<dbReference type="HOGENOM" id="CLU_2138082_0_0_1"/>
<proteinExistence type="predicted"/>
<dbReference type="EMBL" id="CM001886">
    <property type="protein sequence ID" value="EOY16475.1"/>
    <property type="molecule type" value="Genomic_DNA"/>
</dbReference>
<sequence>MMKMEQSLVEELGGGAEKQPRFKVKKGGVIPPKRRSVKIMMFDKLVKSVSSVFHACCHSASFGAASTSKPKNCGSLEGEELKLVPYGKAKNMRIFRKKDHLSAIASQNDLPAN</sequence>
<reference evidence="1 2" key="1">
    <citation type="journal article" date="2013" name="Genome Biol.">
        <title>The genome sequence of the most widely cultivated cacao type and its use to identify candidate genes regulating pod color.</title>
        <authorList>
            <person name="Motamayor J.C."/>
            <person name="Mockaitis K."/>
            <person name="Schmutz J."/>
            <person name="Haiminen N."/>
            <person name="Iii D.L."/>
            <person name="Cornejo O."/>
            <person name="Findley S.D."/>
            <person name="Zheng P."/>
            <person name="Utro F."/>
            <person name="Royaert S."/>
            <person name="Saski C."/>
            <person name="Jenkins J."/>
            <person name="Podicheti R."/>
            <person name="Zhao M."/>
            <person name="Scheffler B.E."/>
            <person name="Stack J.C."/>
            <person name="Feltus F.A."/>
            <person name="Mustiga G.M."/>
            <person name="Amores F."/>
            <person name="Phillips W."/>
            <person name="Marelli J.P."/>
            <person name="May G.D."/>
            <person name="Shapiro H."/>
            <person name="Ma J."/>
            <person name="Bustamante C.D."/>
            <person name="Schnell R.J."/>
            <person name="Main D."/>
            <person name="Gilbert D."/>
            <person name="Parida L."/>
            <person name="Kuhn D.N."/>
        </authorList>
    </citation>
    <scope>NUCLEOTIDE SEQUENCE [LARGE SCALE GENOMIC DNA]</scope>
    <source>
        <strain evidence="2">cv. Matina 1-6</strain>
    </source>
</reference>
<organism evidence="1 2">
    <name type="scientific">Theobroma cacao</name>
    <name type="common">Cacao</name>
    <name type="synonym">Cocoa</name>
    <dbReference type="NCBI Taxonomy" id="3641"/>
    <lineage>
        <taxon>Eukaryota</taxon>
        <taxon>Viridiplantae</taxon>
        <taxon>Streptophyta</taxon>
        <taxon>Embryophyta</taxon>
        <taxon>Tracheophyta</taxon>
        <taxon>Spermatophyta</taxon>
        <taxon>Magnoliopsida</taxon>
        <taxon>eudicotyledons</taxon>
        <taxon>Gunneridae</taxon>
        <taxon>Pentapetalae</taxon>
        <taxon>rosids</taxon>
        <taxon>malvids</taxon>
        <taxon>Malvales</taxon>
        <taxon>Malvaceae</taxon>
        <taxon>Byttnerioideae</taxon>
        <taxon>Theobroma</taxon>
    </lineage>
</organism>
<dbReference type="AlphaFoldDB" id="A0A061FGK3"/>